<dbReference type="GO" id="GO:0006429">
    <property type="term" value="P:leucyl-tRNA aminoacylation"/>
    <property type="evidence" value="ECO:0007669"/>
    <property type="project" value="InterPro"/>
</dbReference>
<evidence type="ECO:0000256" key="7">
    <source>
        <dbReference type="ARBA" id="ARBA00023146"/>
    </source>
</evidence>
<evidence type="ECO:0000256" key="6">
    <source>
        <dbReference type="ARBA" id="ARBA00022917"/>
    </source>
</evidence>
<evidence type="ECO:0000256" key="2">
    <source>
        <dbReference type="ARBA" id="ARBA00013164"/>
    </source>
</evidence>
<dbReference type="PANTHER" id="PTHR43740:SF2">
    <property type="entry name" value="LEUCINE--TRNA LIGASE, MITOCHONDRIAL"/>
    <property type="match status" value="1"/>
</dbReference>
<dbReference type="InterPro" id="IPR002300">
    <property type="entry name" value="aa-tRNA-synth_Ia"/>
</dbReference>
<feature type="domain" description="Aminoacyl-tRNA synthetase class Ia" evidence="9">
    <location>
        <begin position="123"/>
        <end position="154"/>
    </location>
</feature>
<evidence type="ECO:0000313" key="12">
    <source>
        <dbReference type="WBParaSite" id="jg21105"/>
    </source>
</evidence>
<dbReference type="GO" id="GO:0004823">
    <property type="term" value="F:leucine-tRNA ligase activity"/>
    <property type="evidence" value="ECO:0007669"/>
    <property type="project" value="UniProtKB-EC"/>
</dbReference>
<evidence type="ECO:0000259" key="9">
    <source>
        <dbReference type="Pfam" id="PF00133"/>
    </source>
</evidence>
<dbReference type="GO" id="GO:0032543">
    <property type="term" value="P:mitochondrial translation"/>
    <property type="evidence" value="ECO:0007669"/>
    <property type="project" value="TreeGrafter"/>
</dbReference>
<evidence type="ECO:0000256" key="8">
    <source>
        <dbReference type="ARBA" id="ARBA00047469"/>
    </source>
</evidence>
<dbReference type="InterPro" id="IPR002302">
    <property type="entry name" value="Leu-tRNA-ligase"/>
</dbReference>
<keyword evidence="3" id="KW-0436">Ligase</keyword>
<dbReference type="EC" id="6.1.1.4" evidence="2"/>
<dbReference type="FunFam" id="1.10.730.10:FF:000002">
    <property type="entry name" value="Leucine--tRNA ligase"/>
    <property type="match status" value="1"/>
</dbReference>
<dbReference type="WBParaSite" id="jg21105">
    <property type="protein sequence ID" value="jg21105"/>
    <property type="gene ID" value="jg21105"/>
</dbReference>
<sequence length="422" mass="47798">MDFLPASALWKRIPWIPSLIHLENRCEQMPVDVYVGGVEHADVHLFFARFISYFLYDLGILKSPEPVKKLISQGYVLGKTFSLESTGAFLENKDVEETKDLATNICTYVQKSTGSPVAMSYAKMSKSKRNGVDPLEVIERDGVDLARLQLLDSAAPQQPLQWGFTQESDMRGIKRFLFRLARLVGIYVEERTKLGNTFDPLPAEEEEIYKDHFNNYVKALSMNLEILCVHNAAFEQLQGLIKYLQKAEPNTVGRSSEIERCIHAMVIMLQVFAPHAAAELWAALSNAPKIQNHLWNSSAHVSFQDWPKTDKDCIIDVLLHINGELMASRARRNVIEPLSAEETIAFAKQSAHATFFDLLCEAGLQVKEIEVVKNYGLDVHLHLTMEDDVSKESVLNVLKQIWKAKILSRKESKKVKKLKSVV</sequence>
<dbReference type="Gene3D" id="1.10.730.10">
    <property type="entry name" value="Isoleucyl-tRNA Synthetase, Domain 1"/>
    <property type="match status" value="1"/>
</dbReference>
<keyword evidence="11" id="KW-1185">Reference proteome</keyword>
<keyword evidence="6" id="KW-0648">Protein biosynthesis</keyword>
<comment type="similarity">
    <text evidence="1">Belongs to the class-I aminoacyl-tRNA synthetase family.</text>
</comment>
<evidence type="ECO:0000313" key="11">
    <source>
        <dbReference type="Proteomes" id="UP000887574"/>
    </source>
</evidence>
<dbReference type="PANTHER" id="PTHR43740">
    <property type="entry name" value="LEUCYL-TRNA SYNTHETASE"/>
    <property type="match status" value="1"/>
</dbReference>
<keyword evidence="7" id="KW-0030">Aminoacyl-tRNA synthetase</keyword>
<dbReference type="GO" id="GO:0005524">
    <property type="term" value="F:ATP binding"/>
    <property type="evidence" value="ECO:0007669"/>
    <property type="project" value="UniProtKB-KW"/>
</dbReference>
<dbReference type="Pfam" id="PF00133">
    <property type="entry name" value="tRNA-synt_1"/>
    <property type="match status" value="1"/>
</dbReference>
<dbReference type="InterPro" id="IPR009080">
    <property type="entry name" value="tRNAsynth_Ia_anticodon-bd"/>
</dbReference>
<evidence type="ECO:0000256" key="4">
    <source>
        <dbReference type="ARBA" id="ARBA00022741"/>
    </source>
</evidence>
<dbReference type="SUPFAM" id="SSF52374">
    <property type="entry name" value="Nucleotidylyl transferase"/>
    <property type="match status" value="1"/>
</dbReference>
<keyword evidence="4" id="KW-0547">Nucleotide-binding</keyword>
<evidence type="ECO:0000259" key="10">
    <source>
        <dbReference type="Pfam" id="PF08264"/>
    </source>
</evidence>
<proteinExistence type="inferred from homology"/>
<dbReference type="GO" id="GO:0005739">
    <property type="term" value="C:mitochondrion"/>
    <property type="evidence" value="ECO:0007669"/>
    <property type="project" value="TreeGrafter"/>
</dbReference>
<dbReference type="InterPro" id="IPR013155">
    <property type="entry name" value="M/V/L/I-tRNA-synth_anticd-bd"/>
</dbReference>
<dbReference type="Gene3D" id="3.40.50.620">
    <property type="entry name" value="HUPs"/>
    <property type="match status" value="1"/>
</dbReference>
<feature type="domain" description="Methionyl/Valyl/Leucyl/Isoleucyl-tRNA synthetase anticodon-binding" evidence="10">
    <location>
        <begin position="256"/>
        <end position="331"/>
    </location>
</feature>
<protein>
    <recommendedName>
        <fullName evidence="2">leucine--tRNA ligase</fullName>
        <ecNumber evidence="2">6.1.1.4</ecNumber>
    </recommendedName>
</protein>
<organism evidence="11 12">
    <name type="scientific">Ditylenchus dipsaci</name>
    <dbReference type="NCBI Taxonomy" id="166011"/>
    <lineage>
        <taxon>Eukaryota</taxon>
        <taxon>Metazoa</taxon>
        <taxon>Ecdysozoa</taxon>
        <taxon>Nematoda</taxon>
        <taxon>Chromadorea</taxon>
        <taxon>Rhabditida</taxon>
        <taxon>Tylenchina</taxon>
        <taxon>Tylenchomorpha</taxon>
        <taxon>Sphaerularioidea</taxon>
        <taxon>Anguinidae</taxon>
        <taxon>Anguininae</taxon>
        <taxon>Ditylenchus</taxon>
    </lineage>
</organism>
<name>A0A915DN27_9BILA</name>
<dbReference type="Gene3D" id="2.20.28.290">
    <property type="match status" value="1"/>
</dbReference>
<keyword evidence="5" id="KW-0067">ATP-binding</keyword>
<evidence type="ECO:0000256" key="1">
    <source>
        <dbReference type="ARBA" id="ARBA00005594"/>
    </source>
</evidence>
<dbReference type="PRINTS" id="PR00985">
    <property type="entry name" value="TRNASYNTHLEU"/>
</dbReference>
<comment type="catalytic activity">
    <reaction evidence="8">
        <text>tRNA(Leu) + L-leucine + ATP = L-leucyl-tRNA(Leu) + AMP + diphosphate</text>
        <dbReference type="Rhea" id="RHEA:11688"/>
        <dbReference type="Rhea" id="RHEA-COMP:9613"/>
        <dbReference type="Rhea" id="RHEA-COMP:9622"/>
        <dbReference type="ChEBI" id="CHEBI:30616"/>
        <dbReference type="ChEBI" id="CHEBI:33019"/>
        <dbReference type="ChEBI" id="CHEBI:57427"/>
        <dbReference type="ChEBI" id="CHEBI:78442"/>
        <dbReference type="ChEBI" id="CHEBI:78494"/>
        <dbReference type="ChEBI" id="CHEBI:456215"/>
        <dbReference type="EC" id="6.1.1.4"/>
    </reaction>
</comment>
<dbReference type="AlphaFoldDB" id="A0A915DN27"/>
<dbReference type="SUPFAM" id="SSF47323">
    <property type="entry name" value="Anticodon-binding domain of a subclass of class I aminoacyl-tRNA synthetases"/>
    <property type="match status" value="1"/>
</dbReference>
<evidence type="ECO:0000256" key="5">
    <source>
        <dbReference type="ARBA" id="ARBA00022840"/>
    </source>
</evidence>
<dbReference type="Proteomes" id="UP000887574">
    <property type="component" value="Unplaced"/>
</dbReference>
<evidence type="ECO:0000256" key="3">
    <source>
        <dbReference type="ARBA" id="ARBA00022598"/>
    </source>
</evidence>
<accession>A0A915DN27</accession>
<reference evidence="12" key="1">
    <citation type="submission" date="2022-11" db="UniProtKB">
        <authorList>
            <consortium name="WormBaseParasite"/>
        </authorList>
    </citation>
    <scope>IDENTIFICATION</scope>
</reference>
<dbReference type="Pfam" id="PF08264">
    <property type="entry name" value="Anticodon_1"/>
    <property type="match status" value="1"/>
</dbReference>
<dbReference type="InterPro" id="IPR014729">
    <property type="entry name" value="Rossmann-like_a/b/a_fold"/>
</dbReference>